<proteinExistence type="predicted"/>
<evidence type="ECO:0000256" key="1">
    <source>
        <dbReference type="ARBA" id="ARBA00004651"/>
    </source>
</evidence>
<dbReference type="SMART" id="SM00155">
    <property type="entry name" value="PLDc"/>
    <property type="match status" value="2"/>
</dbReference>
<gene>
    <name evidence="15" type="ORF">HMPREF3293_02924</name>
</gene>
<dbReference type="PANTHER" id="PTHR21248:SF22">
    <property type="entry name" value="PHOSPHOLIPASE D"/>
    <property type="match status" value="1"/>
</dbReference>
<evidence type="ECO:0000256" key="10">
    <source>
        <dbReference type="ARBA" id="ARBA00023209"/>
    </source>
</evidence>
<evidence type="ECO:0000259" key="14">
    <source>
        <dbReference type="PROSITE" id="PS50035"/>
    </source>
</evidence>
<evidence type="ECO:0000256" key="6">
    <source>
        <dbReference type="ARBA" id="ARBA00022737"/>
    </source>
</evidence>
<keyword evidence="5 13" id="KW-0812">Transmembrane</keyword>
<keyword evidence="11" id="KW-1208">Phospholipid metabolism</keyword>
<keyword evidence="6" id="KW-0677">Repeat</keyword>
<dbReference type="AlphaFoldDB" id="A0A136Q0Q3"/>
<evidence type="ECO:0000256" key="12">
    <source>
        <dbReference type="NCBIfam" id="TIGR04265"/>
    </source>
</evidence>
<evidence type="ECO:0000256" key="2">
    <source>
        <dbReference type="ARBA" id="ARBA00022475"/>
    </source>
</evidence>
<dbReference type="CDD" id="cd09160">
    <property type="entry name" value="PLDc_SMU_988_like_2"/>
    <property type="match status" value="1"/>
</dbReference>
<evidence type="ECO:0000256" key="13">
    <source>
        <dbReference type="SAM" id="Phobius"/>
    </source>
</evidence>
<dbReference type="KEGG" id="cmiu:B1H56_02375"/>
<dbReference type="STRING" id="626937.HMPREF3293_02924"/>
<evidence type="ECO:0000256" key="4">
    <source>
        <dbReference type="ARBA" id="ARBA00022679"/>
    </source>
</evidence>
<organism evidence="15 16">
    <name type="scientific">Christensenella minuta</name>
    <dbReference type="NCBI Taxonomy" id="626937"/>
    <lineage>
        <taxon>Bacteria</taxon>
        <taxon>Bacillati</taxon>
        <taxon>Bacillota</taxon>
        <taxon>Clostridia</taxon>
        <taxon>Christensenellales</taxon>
        <taxon>Christensenellaceae</taxon>
        <taxon>Christensenella</taxon>
    </lineage>
</organism>
<dbReference type="Pfam" id="PF13091">
    <property type="entry name" value="PLDc_2"/>
    <property type="match status" value="2"/>
</dbReference>
<evidence type="ECO:0000256" key="5">
    <source>
        <dbReference type="ARBA" id="ARBA00022692"/>
    </source>
</evidence>
<feature type="domain" description="PLD phosphodiesterase" evidence="14">
    <location>
        <begin position="421"/>
        <end position="448"/>
    </location>
</feature>
<dbReference type="PATRIC" id="fig|626937.4.peg.2879"/>
<comment type="subcellular location">
    <subcellularLocation>
        <location evidence="1">Cell membrane</location>
        <topology evidence="1">Multi-pass membrane protein</topology>
    </subcellularLocation>
</comment>
<evidence type="ECO:0000256" key="11">
    <source>
        <dbReference type="ARBA" id="ARBA00023264"/>
    </source>
</evidence>
<dbReference type="GO" id="GO:0005886">
    <property type="term" value="C:plasma membrane"/>
    <property type="evidence" value="ECO:0007669"/>
    <property type="project" value="UniProtKB-SubCell"/>
</dbReference>
<dbReference type="GO" id="GO:0008808">
    <property type="term" value="F:cardiolipin synthase activity"/>
    <property type="evidence" value="ECO:0007669"/>
    <property type="project" value="UniProtKB-UniRule"/>
</dbReference>
<keyword evidence="3" id="KW-0444">Lipid biosynthesis</keyword>
<keyword evidence="10" id="KW-0594">Phospholipid biosynthesis</keyword>
<keyword evidence="8" id="KW-0443">Lipid metabolism</keyword>
<keyword evidence="7 13" id="KW-1133">Transmembrane helix</keyword>
<dbReference type="InterPro" id="IPR001736">
    <property type="entry name" value="PLipase_D/transphosphatidylase"/>
</dbReference>
<feature type="domain" description="PLD phosphodiesterase" evidence="14">
    <location>
        <begin position="243"/>
        <end position="270"/>
    </location>
</feature>
<keyword evidence="4" id="KW-0808">Transferase</keyword>
<keyword evidence="16" id="KW-1185">Reference proteome</keyword>
<dbReference type="EMBL" id="LSZW01000065">
    <property type="protein sequence ID" value="KXK64275.1"/>
    <property type="molecule type" value="Genomic_DNA"/>
</dbReference>
<reference evidence="15 16" key="1">
    <citation type="submission" date="2016-02" db="EMBL/GenBank/DDBJ databases">
        <authorList>
            <person name="Wen L."/>
            <person name="He K."/>
            <person name="Yang H."/>
        </authorList>
    </citation>
    <scope>NUCLEOTIDE SEQUENCE [LARGE SCALE GENOMIC DNA]</scope>
    <source>
        <strain evidence="15 16">DSM 22607</strain>
    </source>
</reference>
<sequence>MKVLHIFRSRLFLFFTIIGIQLWFVISAAYMLGGTFPILNGLLRAASLFLVLWIVNKKQDPSYKIAWIIPILVFPLFGILIYFFFSQRKLRRKERRRGQSIYRNTAACLSDDDGVCRLIAGEEQDGERLLSYIRKAGNYPAFSNTQTEFFGMGESFLASLLHELKKAGQYIFLEFFTINEGRAWEAILDILKQKAHNGIEVRILYDDMGCIDHLPHNYCRELESYGIRCEVFNRFVPVVDSMFNNRDHRKIAVIDGRTAFVCGTNLADEYFNLKERFGVWKDACLMMKGDAAWGFLIVFLQMWDFAAHEKTDVSLLRPLQTDAIPADGYVQPYASNPFDDLPLAENIYLGMIAGAKKYLYVNTPYLVLNSSLRNALCAAAGSGVDVRITVPHIPDKKIVFLLTRANYRALLECGVKIYEFTPGFIHAKTYVCDDKFAVVGTINTDYRSLFLHFECAALLYRNSSIPVIRDDFLSTLKTCREISLDEMQKEKWYIKFLQTVLNMFAPLL</sequence>
<evidence type="ECO:0000313" key="16">
    <source>
        <dbReference type="Proteomes" id="UP000070366"/>
    </source>
</evidence>
<keyword evidence="2" id="KW-1003">Cell membrane</keyword>
<dbReference type="EC" id="2.7.8.-" evidence="12"/>
<dbReference type="RefSeq" id="WP_066521551.1">
    <property type="nucleotide sequence ID" value="NZ_CABMOF010000005.1"/>
</dbReference>
<dbReference type="CDD" id="cd09154">
    <property type="entry name" value="PLDc_SMU_988_like_1"/>
    <property type="match status" value="1"/>
</dbReference>
<feature type="transmembrane region" description="Helical" evidence="13">
    <location>
        <begin position="12"/>
        <end position="32"/>
    </location>
</feature>
<evidence type="ECO:0000256" key="3">
    <source>
        <dbReference type="ARBA" id="ARBA00022516"/>
    </source>
</evidence>
<dbReference type="InterPro" id="IPR025202">
    <property type="entry name" value="PLD-like_dom"/>
</dbReference>
<dbReference type="Proteomes" id="UP000070366">
    <property type="component" value="Unassembled WGS sequence"/>
</dbReference>
<keyword evidence="9 13" id="KW-0472">Membrane</keyword>
<dbReference type="OrthoDB" id="9762009at2"/>
<evidence type="ECO:0000256" key="8">
    <source>
        <dbReference type="ARBA" id="ARBA00023098"/>
    </source>
</evidence>
<evidence type="ECO:0000256" key="9">
    <source>
        <dbReference type="ARBA" id="ARBA00023136"/>
    </source>
</evidence>
<feature type="transmembrane region" description="Helical" evidence="13">
    <location>
        <begin position="67"/>
        <end position="85"/>
    </location>
</feature>
<evidence type="ECO:0000313" key="15">
    <source>
        <dbReference type="EMBL" id="KXK64275.1"/>
    </source>
</evidence>
<dbReference type="NCBIfam" id="TIGR04265">
    <property type="entry name" value="bac_cardiolipin"/>
    <property type="match status" value="1"/>
</dbReference>
<dbReference type="GO" id="GO:0032049">
    <property type="term" value="P:cardiolipin biosynthetic process"/>
    <property type="evidence" value="ECO:0007669"/>
    <property type="project" value="UniProtKB-UniRule"/>
</dbReference>
<dbReference type="Gene3D" id="3.30.870.10">
    <property type="entry name" value="Endonuclease Chain A"/>
    <property type="match status" value="2"/>
</dbReference>
<dbReference type="SUPFAM" id="SSF56024">
    <property type="entry name" value="Phospholipase D/nuclease"/>
    <property type="match status" value="2"/>
</dbReference>
<comment type="caution">
    <text evidence="15">The sequence shown here is derived from an EMBL/GenBank/DDBJ whole genome shotgun (WGS) entry which is preliminary data.</text>
</comment>
<evidence type="ECO:0000256" key="7">
    <source>
        <dbReference type="ARBA" id="ARBA00022989"/>
    </source>
</evidence>
<dbReference type="InterPro" id="IPR022924">
    <property type="entry name" value="Cardiolipin_synthase"/>
</dbReference>
<dbReference type="Pfam" id="PF13396">
    <property type="entry name" value="PLDc_N"/>
    <property type="match status" value="1"/>
</dbReference>
<name>A0A136Q0Q3_9FIRM</name>
<protein>
    <recommendedName>
        <fullName evidence="12">Cardiolipin synthase</fullName>
        <ecNumber evidence="12">2.7.8.-</ecNumber>
    </recommendedName>
</protein>
<dbReference type="PROSITE" id="PS50035">
    <property type="entry name" value="PLD"/>
    <property type="match status" value="2"/>
</dbReference>
<feature type="transmembrane region" description="Helical" evidence="13">
    <location>
        <begin position="38"/>
        <end position="55"/>
    </location>
</feature>
<dbReference type="InterPro" id="IPR027379">
    <property type="entry name" value="CLS_N"/>
</dbReference>
<dbReference type="PANTHER" id="PTHR21248">
    <property type="entry name" value="CARDIOLIPIN SYNTHASE"/>
    <property type="match status" value="1"/>
</dbReference>
<accession>A0A136Q0Q3</accession>